<dbReference type="Proteomes" id="UP000316213">
    <property type="component" value="Unassembled WGS sequence"/>
</dbReference>
<evidence type="ECO:0000313" key="1">
    <source>
        <dbReference type="EMBL" id="TWT86376.1"/>
    </source>
</evidence>
<proteinExistence type="predicted"/>
<sequence>MPSFHLPHFNDIAILRSIEPNRFRIFLMRFDTYLRNQGFTIPESA</sequence>
<evidence type="ECO:0000313" key="2">
    <source>
        <dbReference type="Proteomes" id="UP000316213"/>
    </source>
</evidence>
<dbReference type="AlphaFoldDB" id="A0A5C5ZGM6"/>
<accession>A0A5C5ZGM6</accession>
<dbReference type="EMBL" id="SJPM01000035">
    <property type="protein sequence ID" value="TWT86376.1"/>
    <property type="molecule type" value="Genomic_DNA"/>
</dbReference>
<organism evidence="1 2">
    <name type="scientific">Neorhodopirellula pilleata</name>
    <dbReference type="NCBI Taxonomy" id="2714738"/>
    <lineage>
        <taxon>Bacteria</taxon>
        <taxon>Pseudomonadati</taxon>
        <taxon>Planctomycetota</taxon>
        <taxon>Planctomycetia</taxon>
        <taxon>Pirellulales</taxon>
        <taxon>Pirellulaceae</taxon>
        <taxon>Neorhodopirellula</taxon>
    </lineage>
</organism>
<reference evidence="1 2" key="1">
    <citation type="submission" date="2019-02" db="EMBL/GenBank/DDBJ databases">
        <title>Deep-cultivation of Planctomycetes and their phenomic and genomic characterization uncovers novel biology.</title>
        <authorList>
            <person name="Wiegand S."/>
            <person name="Jogler M."/>
            <person name="Boedeker C."/>
            <person name="Pinto D."/>
            <person name="Vollmers J."/>
            <person name="Rivas-Marin E."/>
            <person name="Kohn T."/>
            <person name="Peeters S.H."/>
            <person name="Heuer A."/>
            <person name="Rast P."/>
            <person name="Oberbeckmann S."/>
            <person name="Bunk B."/>
            <person name="Jeske O."/>
            <person name="Meyerdierks A."/>
            <person name="Storesund J.E."/>
            <person name="Kallscheuer N."/>
            <person name="Luecker S."/>
            <person name="Lage O.M."/>
            <person name="Pohl T."/>
            <person name="Merkel B.J."/>
            <person name="Hornburger P."/>
            <person name="Mueller R.-W."/>
            <person name="Bruemmer F."/>
            <person name="Labrenz M."/>
            <person name="Spormann A.M."/>
            <person name="Op Den Camp H."/>
            <person name="Overmann J."/>
            <person name="Amann R."/>
            <person name="Jetten M.S.M."/>
            <person name="Mascher T."/>
            <person name="Medema M.H."/>
            <person name="Devos D.P."/>
            <person name="Kaster A.-K."/>
            <person name="Ovreas L."/>
            <person name="Rohde M."/>
            <person name="Galperin M.Y."/>
            <person name="Jogler C."/>
        </authorList>
    </citation>
    <scope>NUCLEOTIDE SEQUENCE [LARGE SCALE GENOMIC DNA]</scope>
    <source>
        <strain evidence="1 2">Pla100</strain>
    </source>
</reference>
<comment type="caution">
    <text evidence="1">The sequence shown here is derived from an EMBL/GenBank/DDBJ whole genome shotgun (WGS) entry which is preliminary data.</text>
</comment>
<keyword evidence="2" id="KW-1185">Reference proteome</keyword>
<name>A0A5C5ZGM6_9BACT</name>
<protein>
    <submittedName>
        <fullName evidence="1">Uncharacterized protein</fullName>
    </submittedName>
</protein>
<gene>
    <name evidence="1" type="ORF">Pla100_60830</name>
</gene>